<dbReference type="PANTHER" id="PTHR37305:SF1">
    <property type="entry name" value="MEMBRANE PROTEIN"/>
    <property type="match status" value="1"/>
</dbReference>
<evidence type="ECO:0000313" key="2">
    <source>
        <dbReference type="EMBL" id="PRX43410.1"/>
    </source>
</evidence>
<comment type="caution">
    <text evidence="2">The sequence shown here is derived from an EMBL/GenBank/DDBJ whole genome shotgun (WGS) entry which is preliminary data.</text>
</comment>
<dbReference type="RefSeq" id="WP_106182418.1">
    <property type="nucleotide sequence ID" value="NZ_PVNH01000015.1"/>
</dbReference>
<feature type="transmembrane region" description="Helical" evidence="1">
    <location>
        <begin position="73"/>
        <end position="93"/>
    </location>
</feature>
<feature type="transmembrane region" description="Helical" evidence="1">
    <location>
        <begin position="187"/>
        <end position="209"/>
    </location>
</feature>
<proteinExistence type="predicted"/>
<feature type="transmembrane region" description="Helical" evidence="1">
    <location>
        <begin position="161"/>
        <end position="180"/>
    </location>
</feature>
<feature type="transmembrane region" description="Helical" evidence="1">
    <location>
        <begin position="249"/>
        <end position="268"/>
    </location>
</feature>
<dbReference type="OrthoDB" id="3376858at2"/>
<accession>A0A2T0LKH5</accession>
<keyword evidence="1" id="KW-0812">Transmembrane</keyword>
<gene>
    <name evidence="2" type="ORF">B0I33_11528</name>
</gene>
<reference evidence="2 3" key="1">
    <citation type="submission" date="2018-03" db="EMBL/GenBank/DDBJ databases">
        <title>Genomic Encyclopedia of Type Strains, Phase III (KMG-III): the genomes of soil and plant-associated and newly described type strains.</title>
        <authorList>
            <person name="Whitman W."/>
        </authorList>
    </citation>
    <scope>NUCLEOTIDE SEQUENCE [LARGE SCALE GENOMIC DNA]</scope>
    <source>
        <strain evidence="2 3">CGMCC 4.7125</strain>
    </source>
</reference>
<keyword evidence="1" id="KW-1133">Transmembrane helix</keyword>
<dbReference type="AlphaFoldDB" id="A0A2T0LKH5"/>
<keyword evidence="3" id="KW-1185">Reference proteome</keyword>
<sequence>MWRDVRAELAKQAYRPASWLLLAIGVVLSATFAHAVPYAGYRGAASGAPGAGRGLAEMLPAQFAGNAIAGTPVFVGALALIFGVLVAGGEYGYATWKTVLVQQPSRATVYTAKLVTVAVGALLLVLALLAVSAAASAVIAALEDQPGGWPSGTAVLRGAGAGWLVTTMWGTLGVLLAVALRSVALPVGLGLVWLLAVQNLLAAIAAPLLDWVAALQKGLPGANAGSLVAALGAPTGTPGVAPLVGAGQAALVVAGYLAGFALLAGWLLRARDLD</sequence>
<protein>
    <submittedName>
        <fullName evidence="2">ABC-type transport system involved in multi-copper enzyme maturation permease subunit</fullName>
    </submittedName>
</protein>
<evidence type="ECO:0000256" key="1">
    <source>
        <dbReference type="SAM" id="Phobius"/>
    </source>
</evidence>
<dbReference type="Proteomes" id="UP000238362">
    <property type="component" value="Unassembled WGS sequence"/>
</dbReference>
<dbReference type="PANTHER" id="PTHR37305">
    <property type="entry name" value="INTEGRAL MEMBRANE PROTEIN-RELATED"/>
    <property type="match status" value="1"/>
</dbReference>
<feature type="transmembrane region" description="Helical" evidence="1">
    <location>
        <begin position="114"/>
        <end position="141"/>
    </location>
</feature>
<dbReference type="EMBL" id="PVNH01000015">
    <property type="protein sequence ID" value="PRX43410.1"/>
    <property type="molecule type" value="Genomic_DNA"/>
</dbReference>
<keyword evidence="1" id="KW-0472">Membrane</keyword>
<organism evidence="2 3">
    <name type="scientific">Prauserella shujinwangii</name>
    <dbReference type="NCBI Taxonomy" id="1453103"/>
    <lineage>
        <taxon>Bacteria</taxon>
        <taxon>Bacillati</taxon>
        <taxon>Actinomycetota</taxon>
        <taxon>Actinomycetes</taxon>
        <taxon>Pseudonocardiales</taxon>
        <taxon>Pseudonocardiaceae</taxon>
        <taxon>Prauserella</taxon>
    </lineage>
</organism>
<evidence type="ECO:0000313" key="3">
    <source>
        <dbReference type="Proteomes" id="UP000238362"/>
    </source>
</evidence>
<name>A0A2T0LKH5_9PSEU</name>